<dbReference type="Gramene" id="KRH03033">
    <property type="protein sequence ID" value="KRH03033"/>
    <property type="gene ID" value="GLYMA_17G072800"/>
</dbReference>
<evidence type="ECO:0000259" key="2">
    <source>
        <dbReference type="SMART" id="SM00355"/>
    </source>
</evidence>
<organism evidence="4">
    <name type="scientific">Glycine max</name>
    <name type="common">Soybean</name>
    <name type="synonym">Glycine hispida</name>
    <dbReference type="NCBI Taxonomy" id="3847"/>
    <lineage>
        <taxon>Eukaryota</taxon>
        <taxon>Viridiplantae</taxon>
        <taxon>Streptophyta</taxon>
        <taxon>Embryophyta</taxon>
        <taxon>Tracheophyta</taxon>
        <taxon>Spermatophyta</taxon>
        <taxon>Magnoliopsida</taxon>
        <taxon>eudicotyledons</taxon>
        <taxon>Gunneridae</taxon>
        <taxon>Pentapetalae</taxon>
        <taxon>rosids</taxon>
        <taxon>fabids</taxon>
        <taxon>Fabales</taxon>
        <taxon>Fabaceae</taxon>
        <taxon>Papilionoideae</taxon>
        <taxon>50 kb inversion clade</taxon>
        <taxon>NPAAA clade</taxon>
        <taxon>indigoferoid/millettioid clade</taxon>
        <taxon>Phaseoleae</taxon>
        <taxon>Glycine</taxon>
        <taxon>Glycine subgen. Soja</taxon>
    </lineage>
</organism>
<evidence type="ECO:0008006" key="7">
    <source>
        <dbReference type="Google" id="ProtNLM"/>
    </source>
</evidence>
<dbReference type="InterPro" id="IPR013087">
    <property type="entry name" value="Znf_C2H2_type"/>
</dbReference>
<feature type="domain" description="C2H2-type" evidence="2">
    <location>
        <begin position="358"/>
        <end position="382"/>
    </location>
</feature>
<feature type="domain" description="U1-type" evidence="3">
    <location>
        <begin position="196"/>
        <end position="230"/>
    </location>
</feature>
<name>A0A0R0FJ84_SOYBN</name>
<dbReference type="InParanoid" id="A0A0R0FJ84"/>
<dbReference type="SUPFAM" id="SSF57667">
    <property type="entry name" value="beta-beta-alpha zinc fingers"/>
    <property type="match status" value="2"/>
</dbReference>
<dbReference type="SMART" id="SM00355">
    <property type="entry name" value="ZnF_C2H2"/>
    <property type="match status" value="2"/>
</dbReference>
<dbReference type="FunCoup" id="A0A0R0FJ84">
    <property type="interactions" value="6"/>
</dbReference>
<dbReference type="AlphaFoldDB" id="A0A0R0FJ84"/>
<feature type="compositionally biased region" description="Basic residues" evidence="1">
    <location>
        <begin position="378"/>
        <end position="390"/>
    </location>
</feature>
<dbReference type="GO" id="GO:0003676">
    <property type="term" value="F:nucleic acid binding"/>
    <property type="evidence" value="ECO:0007669"/>
    <property type="project" value="InterPro"/>
</dbReference>
<reference evidence="4" key="3">
    <citation type="submission" date="2018-07" db="EMBL/GenBank/DDBJ databases">
        <title>WGS assembly of Glycine max.</title>
        <authorList>
            <person name="Schmutz J."/>
            <person name="Cannon S."/>
            <person name="Schlueter J."/>
            <person name="Ma J."/>
            <person name="Mitros T."/>
            <person name="Nelson W."/>
            <person name="Hyten D."/>
            <person name="Song Q."/>
            <person name="Thelen J."/>
            <person name="Cheng J."/>
            <person name="Xu D."/>
            <person name="Hellsten U."/>
            <person name="May G."/>
            <person name="Yu Y."/>
            <person name="Sakurai T."/>
            <person name="Umezawa T."/>
            <person name="Bhattacharyya M."/>
            <person name="Sandhu D."/>
            <person name="Valliyodan B."/>
            <person name="Lindquist E."/>
            <person name="Peto M."/>
            <person name="Grant D."/>
            <person name="Shu S."/>
            <person name="Goodstein D."/>
            <person name="Barry K."/>
            <person name="Futrell-Griggs M."/>
            <person name="Abernathy B."/>
            <person name="Du J."/>
            <person name="Tian Z."/>
            <person name="Zhu L."/>
            <person name="Gill N."/>
            <person name="Joshi T."/>
            <person name="Libault M."/>
            <person name="Sethuraman A."/>
            <person name="Zhang X."/>
            <person name="Shinozaki K."/>
            <person name="Nguyen H."/>
            <person name="Wing R."/>
            <person name="Cregan P."/>
            <person name="Specht J."/>
            <person name="Grimwood J."/>
            <person name="Rokhsar D."/>
            <person name="Stacey G."/>
            <person name="Shoemaker R."/>
            <person name="Jackson S."/>
        </authorList>
    </citation>
    <scope>NUCLEOTIDE SEQUENCE</scope>
    <source>
        <tissue evidence="4">Callus</tissue>
    </source>
</reference>
<feature type="region of interest" description="Disordered" evidence="1">
    <location>
        <begin position="274"/>
        <end position="348"/>
    </location>
</feature>
<evidence type="ECO:0000259" key="3">
    <source>
        <dbReference type="SMART" id="SM00451"/>
    </source>
</evidence>
<reference evidence="4 5" key="1">
    <citation type="journal article" date="2010" name="Nature">
        <title>Genome sequence of the palaeopolyploid soybean.</title>
        <authorList>
            <person name="Schmutz J."/>
            <person name="Cannon S.B."/>
            <person name="Schlueter J."/>
            <person name="Ma J."/>
            <person name="Mitros T."/>
            <person name="Nelson W."/>
            <person name="Hyten D.L."/>
            <person name="Song Q."/>
            <person name="Thelen J.J."/>
            <person name="Cheng J."/>
            <person name="Xu D."/>
            <person name="Hellsten U."/>
            <person name="May G.D."/>
            <person name="Yu Y."/>
            <person name="Sakurai T."/>
            <person name="Umezawa T."/>
            <person name="Bhattacharyya M.K."/>
            <person name="Sandhu D."/>
            <person name="Valliyodan B."/>
            <person name="Lindquist E."/>
            <person name="Peto M."/>
            <person name="Grant D."/>
            <person name="Shu S."/>
            <person name="Goodstein D."/>
            <person name="Barry K."/>
            <person name="Futrell-Griggs M."/>
            <person name="Abernathy B."/>
            <person name="Du J."/>
            <person name="Tian Z."/>
            <person name="Zhu L."/>
            <person name="Gill N."/>
            <person name="Joshi T."/>
            <person name="Libault M."/>
            <person name="Sethuraman A."/>
            <person name="Zhang X.-C."/>
            <person name="Shinozaki K."/>
            <person name="Nguyen H.T."/>
            <person name="Wing R.A."/>
            <person name="Cregan P."/>
            <person name="Specht J."/>
            <person name="Grimwood J."/>
            <person name="Rokhsar D."/>
            <person name="Stacey G."/>
            <person name="Shoemaker R.C."/>
            <person name="Jackson S.A."/>
        </authorList>
    </citation>
    <scope>NUCLEOTIDE SEQUENCE [LARGE SCALE GENOMIC DNA]</scope>
    <source>
        <strain evidence="5">cv. Williams 82</strain>
        <tissue evidence="4">Callus</tissue>
    </source>
</reference>
<evidence type="ECO:0000313" key="6">
    <source>
        <dbReference type="Proteomes" id="UP000008827"/>
    </source>
</evidence>
<feature type="domain" description="U1-type" evidence="3">
    <location>
        <begin position="355"/>
        <end position="389"/>
    </location>
</feature>
<proteinExistence type="predicted"/>
<dbReference type="SMART" id="SM00451">
    <property type="entry name" value="ZnF_U1"/>
    <property type="match status" value="2"/>
</dbReference>
<keyword evidence="6" id="KW-1185">Reference proteome</keyword>
<dbReference type="Pfam" id="PF12874">
    <property type="entry name" value="zf-met"/>
    <property type="match status" value="2"/>
</dbReference>
<dbReference type="Proteomes" id="UP000008827">
    <property type="component" value="Chromosome 17"/>
</dbReference>
<dbReference type="GO" id="GO:0008270">
    <property type="term" value="F:zinc ion binding"/>
    <property type="evidence" value="ECO:0007669"/>
    <property type="project" value="InterPro"/>
</dbReference>
<reference evidence="5" key="2">
    <citation type="submission" date="2018-02" db="UniProtKB">
        <authorList>
            <consortium name="EnsemblPlants"/>
        </authorList>
    </citation>
    <scope>IDENTIFICATION</scope>
    <source>
        <strain evidence="5">Williams 82</strain>
    </source>
</reference>
<dbReference type="STRING" id="3847.A0A0R0FJ84"/>
<dbReference type="InterPro" id="IPR003604">
    <property type="entry name" value="Matrin/U1-like-C_Znf_C2H2"/>
</dbReference>
<sequence>MEFKYRDGQIQRTPSPLRHPLPSNTYVSNRLLQGCDFVSGGFPRNVSVPRVFLMAMPINVNEVFQRELEKEKIWRELEKEGIRREIIAHEMAFAQRRELEDEVRKEIELERTFRISMQRSDVIRFREPISVPFNHSMGPLNDITMFGGLPFHLLSQASKQINKDKVIILPDDHCGEKRKAMTLAIDDNESLQKKSKKEWSCELCQISATSLKGLNDHIQGKKHKANKESTRTQKIVIIIMNAGLDSRPESETLHPCLTPADTCKLESKEKGQVVQKSKGLGDLDDQNETTTRLDSRPESETLHPCLTPADTCKLESKEKGQVVQKSKGLDDLDDQNETTTSKQAQETSALSKGKKFEFWCELCQVQTQSEIVMQSHKNGKKHLTNMKKFNHNNDSVANPE</sequence>
<feature type="region of interest" description="Disordered" evidence="1">
    <location>
        <begin position="378"/>
        <end position="400"/>
    </location>
</feature>
<dbReference type="EnsemblPlants" id="KRH03033">
    <property type="protein sequence ID" value="KRH03033"/>
    <property type="gene ID" value="GLYMA_17G072800"/>
</dbReference>
<evidence type="ECO:0000313" key="5">
    <source>
        <dbReference type="EnsemblPlants" id="KRH03033"/>
    </source>
</evidence>
<dbReference type="PANTHER" id="PTHR47487:SF8">
    <property type="entry name" value="OS08G0270900 PROTEIN"/>
    <property type="match status" value="1"/>
</dbReference>
<protein>
    <recommendedName>
        <fullName evidence="7">U1-type domain-containing protein</fullName>
    </recommendedName>
</protein>
<evidence type="ECO:0000313" key="4">
    <source>
        <dbReference type="EMBL" id="KRH03033.1"/>
    </source>
</evidence>
<dbReference type="PANTHER" id="PTHR47487">
    <property type="entry name" value="OS06G0651300 PROTEIN-RELATED"/>
    <property type="match status" value="1"/>
</dbReference>
<feature type="compositionally biased region" description="Polar residues" evidence="1">
    <location>
        <begin position="337"/>
        <end position="348"/>
    </location>
</feature>
<dbReference type="InterPro" id="IPR036236">
    <property type="entry name" value="Znf_C2H2_sf"/>
</dbReference>
<feature type="compositionally biased region" description="Basic and acidic residues" evidence="1">
    <location>
        <begin position="291"/>
        <end position="301"/>
    </location>
</feature>
<dbReference type="OMA" id="ETCHIEM"/>
<accession>A0A0R0FJ84</accession>
<gene>
    <name evidence="4" type="ORF">GLYMA_17G072800</name>
</gene>
<dbReference type="SMR" id="A0A0R0FJ84"/>
<feature type="domain" description="C2H2-type" evidence="2">
    <location>
        <begin position="199"/>
        <end position="223"/>
    </location>
</feature>
<dbReference type="EMBL" id="CM000850">
    <property type="protein sequence ID" value="KRH03033.1"/>
    <property type="molecule type" value="Genomic_DNA"/>
</dbReference>
<dbReference type="Gene3D" id="3.30.160.60">
    <property type="entry name" value="Classic Zinc Finger"/>
    <property type="match status" value="2"/>
</dbReference>
<evidence type="ECO:0000256" key="1">
    <source>
        <dbReference type="SAM" id="MobiDB-lite"/>
    </source>
</evidence>